<name>A0AAD4XWC2_9MAGN</name>
<dbReference type="EMBL" id="JAJJMB010001710">
    <property type="protein sequence ID" value="KAI3956100.1"/>
    <property type="molecule type" value="Genomic_DNA"/>
</dbReference>
<comment type="caution">
    <text evidence="1">The sequence shown here is derived from an EMBL/GenBank/DDBJ whole genome shotgun (WGS) entry which is preliminary data.</text>
</comment>
<reference evidence="1" key="1">
    <citation type="submission" date="2022-04" db="EMBL/GenBank/DDBJ databases">
        <title>A functionally conserved STORR gene fusion in Papaver species that diverged 16.8 million years ago.</title>
        <authorList>
            <person name="Catania T."/>
        </authorList>
    </citation>
    <scope>NUCLEOTIDE SEQUENCE</scope>
    <source>
        <strain evidence="1">S-188037</strain>
    </source>
</reference>
<gene>
    <name evidence="1" type="ORF">MKW98_027414</name>
</gene>
<dbReference type="Proteomes" id="UP001202328">
    <property type="component" value="Unassembled WGS sequence"/>
</dbReference>
<proteinExistence type="predicted"/>
<dbReference type="AlphaFoldDB" id="A0AAD4XWC2"/>
<protein>
    <submittedName>
        <fullName evidence="1">Uncharacterized protein</fullName>
    </submittedName>
</protein>
<keyword evidence="2" id="KW-1185">Reference proteome</keyword>
<evidence type="ECO:0000313" key="1">
    <source>
        <dbReference type="EMBL" id="KAI3956100.1"/>
    </source>
</evidence>
<sequence length="66" mass="7726">MYALPTGVLKLSMHWIAIPRSKAYCIHEKSTKWQQYLIKGNGLTWSSSMFHLCVVSTLPLFWWRAL</sequence>
<accession>A0AAD4XWC2</accession>
<evidence type="ECO:0000313" key="2">
    <source>
        <dbReference type="Proteomes" id="UP001202328"/>
    </source>
</evidence>
<organism evidence="1 2">
    <name type="scientific">Papaver atlanticum</name>
    <dbReference type="NCBI Taxonomy" id="357466"/>
    <lineage>
        <taxon>Eukaryota</taxon>
        <taxon>Viridiplantae</taxon>
        <taxon>Streptophyta</taxon>
        <taxon>Embryophyta</taxon>
        <taxon>Tracheophyta</taxon>
        <taxon>Spermatophyta</taxon>
        <taxon>Magnoliopsida</taxon>
        <taxon>Ranunculales</taxon>
        <taxon>Papaveraceae</taxon>
        <taxon>Papaveroideae</taxon>
        <taxon>Papaver</taxon>
    </lineage>
</organism>